<dbReference type="SMART" id="SM00167">
    <property type="entry name" value="VPS9"/>
    <property type="match status" value="1"/>
</dbReference>
<evidence type="ECO:0000313" key="4">
    <source>
        <dbReference type="EMBL" id="KAL3860222.1"/>
    </source>
</evidence>
<dbReference type="PANTHER" id="PTHR23101:SF98">
    <property type="entry name" value="VPS9 DOMAIN-CONTAINING PROTEIN 1"/>
    <property type="match status" value="1"/>
</dbReference>
<dbReference type="PANTHER" id="PTHR23101">
    <property type="entry name" value="RAB GDP/GTP EXCHANGE FACTOR"/>
    <property type="match status" value="1"/>
</dbReference>
<dbReference type="EMBL" id="JBJQND010000012">
    <property type="protein sequence ID" value="KAL3860222.1"/>
    <property type="molecule type" value="Genomic_DNA"/>
</dbReference>
<dbReference type="PROSITE" id="PS51205">
    <property type="entry name" value="VPS9"/>
    <property type="match status" value="1"/>
</dbReference>
<organism evidence="4 5">
    <name type="scientific">Sinanodonta woodiana</name>
    <name type="common">Chinese pond mussel</name>
    <name type="synonym">Anodonta woodiana</name>
    <dbReference type="NCBI Taxonomy" id="1069815"/>
    <lineage>
        <taxon>Eukaryota</taxon>
        <taxon>Metazoa</taxon>
        <taxon>Spiralia</taxon>
        <taxon>Lophotrochozoa</taxon>
        <taxon>Mollusca</taxon>
        <taxon>Bivalvia</taxon>
        <taxon>Autobranchia</taxon>
        <taxon>Heteroconchia</taxon>
        <taxon>Palaeoheterodonta</taxon>
        <taxon>Unionida</taxon>
        <taxon>Unionoidea</taxon>
        <taxon>Unionidae</taxon>
        <taxon>Unioninae</taxon>
        <taxon>Sinanodonta</taxon>
    </lineage>
</organism>
<dbReference type="InterPro" id="IPR037191">
    <property type="entry name" value="VPS9_dom_sf"/>
</dbReference>
<name>A0ABD3VF53_SINWO</name>
<dbReference type="AlphaFoldDB" id="A0ABD3VF53"/>
<sequence length="799" mass="91837">MSSSVLSNTTLSTLMKDISQALQLDRNDNFQEAYKKYVECVLKIASKLLLNVQDEGGHVTITKEVTKFTKLGQQCMERVVLLVQEKFDDPTAIKPDTKQHLAQEKVGSGPGQQKHISSPVDRVVSPDSSQLLRTGIEHRERIKKMSPMELALYQNQQLMNAFLARQAQSRNKSAYANLSLTLQRKMVENLSLAKAQEESLAKKMKARQQRLEEQATKRFNTPVGMSEAEQEQRQVYKKILEFEQEEIWLLDWRKRLEEDPTNSMVVSKLIQEILRCEDHPLTQQLKIYQQKIFEKILPLAQHTDAIKQVKVPLPDDIYMRILKPEYKHLKSSARKVSTQKISKYQPAKSQKCMKGSDELSNQSSEVYDASREQPSCTHEDESKTPSQNDLASKDQFDHVTEISTKEMMDIEVDVNNSSNGGIFDNKPTDAVLSVGVIVCGQKDENKDYSEIYSEVHDDVEKAVYRGEILSSKLEKENFDVKTLVRQITEEYEKYSMENMDDLFENDGEDDNQNKETEIYPYSWKKDEERKSKVMERKDLKTSDNDMSNELDPKSADICHLKKNCYENLENEIEELINEAYHRHLKGITEDVLTYIEKLQVLFIVAYEELDSPMGRDQCNMLIEEAFFTPLWTQLLILFRLAYEPKEIALARVMTKKLNSVPGDFGVRGELCLMRESRHDVGSYPYEDAVMELRNIADCNTMMSKLECLVKTSRLVCQCVQDFHKATNPNSKQSPDIGADDLLPVLCYIVCRSQLPQIVSECHAIENFVHEGYLLGEEGYCLTSIQTAISFLVTLGMERD</sequence>
<dbReference type="InterPro" id="IPR003123">
    <property type="entry name" value="VPS9"/>
</dbReference>
<feature type="region of interest" description="Disordered" evidence="2">
    <location>
        <begin position="333"/>
        <end position="395"/>
    </location>
</feature>
<protein>
    <recommendedName>
        <fullName evidence="3">VPS9 domain-containing protein</fullName>
    </recommendedName>
</protein>
<evidence type="ECO:0000313" key="5">
    <source>
        <dbReference type="Proteomes" id="UP001634394"/>
    </source>
</evidence>
<evidence type="ECO:0000256" key="1">
    <source>
        <dbReference type="SAM" id="Coils"/>
    </source>
</evidence>
<dbReference type="InterPro" id="IPR045046">
    <property type="entry name" value="Vps9-like"/>
</dbReference>
<feature type="compositionally biased region" description="Low complexity" evidence="2">
    <location>
        <begin position="117"/>
        <end position="129"/>
    </location>
</feature>
<keyword evidence="1" id="KW-0175">Coiled coil</keyword>
<feature type="domain" description="VPS9" evidence="3">
    <location>
        <begin position="643"/>
        <end position="799"/>
    </location>
</feature>
<dbReference type="Gene3D" id="1.20.1050.80">
    <property type="entry name" value="VPS9 domain"/>
    <property type="match status" value="1"/>
</dbReference>
<evidence type="ECO:0000259" key="3">
    <source>
        <dbReference type="PROSITE" id="PS51205"/>
    </source>
</evidence>
<evidence type="ECO:0000256" key="2">
    <source>
        <dbReference type="SAM" id="MobiDB-lite"/>
    </source>
</evidence>
<accession>A0ABD3VF53</accession>
<feature type="coiled-coil region" evidence="1">
    <location>
        <begin position="187"/>
        <end position="245"/>
    </location>
</feature>
<keyword evidence="5" id="KW-1185">Reference proteome</keyword>
<feature type="region of interest" description="Disordered" evidence="2">
    <location>
        <begin position="102"/>
        <end position="130"/>
    </location>
</feature>
<reference evidence="4 5" key="1">
    <citation type="submission" date="2024-11" db="EMBL/GenBank/DDBJ databases">
        <title>Chromosome-level genome assembly of the freshwater bivalve Anodonta woodiana.</title>
        <authorList>
            <person name="Chen X."/>
        </authorList>
    </citation>
    <scope>NUCLEOTIDE SEQUENCE [LARGE SCALE GENOMIC DNA]</scope>
    <source>
        <strain evidence="4">MN2024</strain>
        <tissue evidence="4">Gills</tissue>
    </source>
</reference>
<dbReference type="Proteomes" id="UP001634394">
    <property type="component" value="Unassembled WGS sequence"/>
</dbReference>
<gene>
    <name evidence="4" type="ORF">ACJMK2_010377</name>
</gene>
<dbReference type="Pfam" id="PF02204">
    <property type="entry name" value="VPS9"/>
    <property type="match status" value="1"/>
</dbReference>
<proteinExistence type="predicted"/>
<dbReference type="SUPFAM" id="SSF109993">
    <property type="entry name" value="VPS9 domain"/>
    <property type="match status" value="1"/>
</dbReference>
<comment type="caution">
    <text evidence="4">The sequence shown here is derived from an EMBL/GenBank/DDBJ whole genome shotgun (WGS) entry which is preliminary data.</text>
</comment>